<gene>
    <name evidence="3" type="ORF">BLA3211_06158</name>
</gene>
<dbReference type="Proteomes" id="UP000494301">
    <property type="component" value="Unassembled WGS sequence"/>
</dbReference>
<sequence>MLKLIAAAGVATLLAGCVVAPDAGYGYGQPYYSDPGYGYAPSPVYGTVNIWGGGGGGRDWDRGRRDYHRWDGDRGNRGDHGDRGNRGNGWGHGDGRRGDWNDGGGGGGHRH</sequence>
<dbReference type="RefSeq" id="WP_122945987.1">
    <property type="nucleotide sequence ID" value="NZ_CABVQF010000018.1"/>
</dbReference>
<organism evidence="3 4">
    <name type="scientific">Burkholderia aenigmatica</name>
    <dbReference type="NCBI Taxonomy" id="2015348"/>
    <lineage>
        <taxon>Bacteria</taxon>
        <taxon>Pseudomonadati</taxon>
        <taxon>Pseudomonadota</taxon>
        <taxon>Betaproteobacteria</taxon>
        <taxon>Burkholderiales</taxon>
        <taxon>Burkholderiaceae</taxon>
        <taxon>Burkholderia</taxon>
        <taxon>Burkholderia cepacia complex</taxon>
    </lineage>
</organism>
<name>A0A6J5JI82_9BURK</name>
<evidence type="ECO:0000313" key="4">
    <source>
        <dbReference type="Proteomes" id="UP000494301"/>
    </source>
</evidence>
<keyword evidence="2" id="KW-0732">Signal</keyword>
<evidence type="ECO:0000256" key="1">
    <source>
        <dbReference type="SAM" id="MobiDB-lite"/>
    </source>
</evidence>
<dbReference type="AlphaFoldDB" id="A0A6J5JI82"/>
<dbReference type="EMBL" id="CABWIL020000025">
    <property type="protein sequence ID" value="CAB3970861.1"/>
    <property type="molecule type" value="Genomic_DNA"/>
</dbReference>
<dbReference type="GeneID" id="99659731"/>
<reference evidence="3 4" key="1">
    <citation type="submission" date="2020-04" db="EMBL/GenBank/DDBJ databases">
        <authorList>
            <person name="Depoorter E."/>
        </authorList>
    </citation>
    <scope>NUCLEOTIDE SEQUENCE [LARGE SCALE GENOMIC DNA]</scope>
    <source>
        <strain evidence="3 4">BCC0217</strain>
    </source>
</reference>
<evidence type="ECO:0000313" key="3">
    <source>
        <dbReference type="EMBL" id="CAB3970861.1"/>
    </source>
</evidence>
<feature type="region of interest" description="Disordered" evidence="1">
    <location>
        <begin position="55"/>
        <end position="111"/>
    </location>
</feature>
<evidence type="ECO:0000256" key="2">
    <source>
        <dbReference type="SAM" id="SignalP"/>
    </source>
</evidence>
<feature type="chain" id="PRO_5032354663" evidence="2">
    <location>
        <begin position="21"/>
        <end position="111"/>
    </location>
</feature>
<feature type="compositionally biased region" description="Basic and acidic residues" evidence="1">
    <location>
        <begin position="58"/>
        <end position="85"/>
    </location>
</feature>
<protein>
    <submittedName>
        <fullName evidence="3">Putative lipoprotein</fullName>
    </submittedName>
</protein>
<accession>A0A6J5JI82</accession>
<proteinExistence type="predicted"/>
<feature type="compositionally biased region" description="Gly residues" evidence="1">
    <location>
        <begin position="101"/>
        <end position="111"/>
    </location>
</feature>
<keyword evidence="3" id="KW-0449">Lipoprotein</keyword>
<feature type="signal peptide" evidence="2">
    <location>
        <begin position="1"/>
        <end position="20"/>
    </location>
</feature>
<dbReference type="PROSITE" id="PS51257">
    <property type="entry name" value="PROKAR_LIPOPROTEIN"/>
    <property type="match status" value="1"/>
</dbReference>